<name>A0A0E9VYS5_ANGAN</name>
<reference evidence="1" key="1">
    <citation type="submission" date="2014-11" db="EMBL/GenBank/DDBJ databases">
        <authorList>
            <person name="Amaro Gonzalez C."/>
        </authorList>
    </citation>
    <scope>NUCLEOTIDE SEQUENCE</scope>
</reference>
<organism evidence="1">
    <name type="scientific">Anguilla anguilla</name>
    <name type="common">European freshwater eel</name>
    <name type="synonym">Muraena anguilla</name>
    <dbReference type="NCBI Taxonomy" id="7936"/>
    <lineage>
        <taxon>Eukaryota</taxon>
        <taxon>Metazoa</taxon>
        <taxon>Chordata</taxon>
        <taxon>Craniata</taxon>
        <taxon>Vertebrata</taxon>
        <taxon>Euteleostomi</taxon>
        <taxon>Actinopterygii</taxon>
        <taxon>Neopterygii</taxon>
        <taxon>Teleostei</taxon>
        <taxon>Anguilliformes</taxon>
        <taxon>Anguillidae</taxon>
        <taxon>Anguilla</taxon>
    </lineage>
</organism>
<reference evidence="1" key="2">
    <citation type="journal article" date="2015" name="Fish Shellfish Immunol.">
        <title>Early steps in the European eel (Anguilla anguilla)-Vibrio vulnificus interaction in the gills: Role of the RtxA13 toxin.</title>
        <authorList>
            <person name="Callol A."/>
            <person name="Pajuelo D."/>
            <person name="Ebbesson L."/>
            <person name="Teles M."/>
            <person name="MacKenzie S."/>
            <person name="Amaro C."/>
        </authorList>
    </citation>
    <scope>NUCLEOTIDE SEQUENCE</scope>
</reference>
<proteinExistence type="predicted"/>
<sequence length="35" mass="3767">MSQSHTANSDCDRFIQILCSEALGCLHSGSMSHSL</sequence>
<dbReference type="EMBL" id="GBXM01026179">
    <property type="protein sequence ID" value="JAH82398.1"/>
    <property type="molecule type" value="Transcribed_RNA"/>
</dbReference>
<protein>
    <submittedName>
        <fullName evidence="1">Uncharacterized protein</fullName>
    </submittedName>
</protein>
<dbReference type="AlphaFoldDB" id="A0A0E9VYS5"/>
<evidence type="ECO:0000313" key="1">
    <source>
        <dbReference type="EMBL" id="JAH82398.1"/>
    </source>
</evidence>
<accession>A0A0E9VYS5</accession>